<dbReference type="Pfam" id="PF05593">
    <property type="entry name" value="RHS_repeat"/>
    <property type="match status" value="1"/>
</dbReference>
<proteinExistence type="predicted"/>
<dbReference type="EMBL" id="CAEZZU010000282">
    <property type="protein sequence ID" value="CAB4791626.1"/>
    <property type="molecule type" value="Genomic_DNA"/>
</dbReference>
<dbReference type="NCBIfam" id="TIGR03696">
    <property type="entry name" value="Rhs_assc_core"/>
    <property type="match status" value="1"/>
</dbReference>
<dbReference type="NCBIfam" id="TIGR01643">
    <property type="entry name" value="YD_repeat_2x"/>
    <property type="match status" value="1"/>
</dbReference>
<accession>A0A6J6X8P2</accession>
<keyword evidence="1" id="KW-1133">Transmembrane helix</keyword>
<dbReference type="PANTHER" id="PTHR32305:SF15">
    <property type="entry name" value="PROTEIN RHSA-RELATED"/>
    <property type="match status" value="1"/>
</dbReference>
<dbReference type="InterPro" id="IPR050708">
    <property type="entry name" value="T6SS_VgrG/RHS"/>
</dbReference>
<evidence type="ECO:0000256" key="1">
    <source>
        <dbReference type="SAM" id="Phobius"/>
    </source>
</evidence>
<feature type="transmembrane region" description="Helical" evidence="1">
    <location>
        <begin position="551"/>
        <end position="574"/>
    </location>
</feature>
<dbReference type="Gene3D" id="2.180.10.10">
    <property type="entry name" value="RHS repeat-associated core"/>
    <property type="match status" value="1"/>
</dbReference>
<dbReference type="InterPro" id="IPR031325">
    <property type="entry name" value="RHS_repeat"/>
</dbReference>
<keyword evidence="1" id="KW-0812">Transmembrane</keyword>
<dbReference type="PANTHER" id="PTHR32305">
    <property type="match status" value="1"/>
</dbReference>
<dbReference type="AlphaFoldDB" id="A0A6J6X8P2"/>
<evidence type="ECO:0000313" key="2">
    <source>
        <dbReference type="EMBL" id="CAB4791626.1"/>
    </source>
</evidence>
<dbReference type="InterPro" id="IPR022385">
    <property type="entry name" value="Rhs_assc_core"/>
</dbReference>
<reference evidence="2" key="1">
    <citation type="submission" date="2020-05" db="EMBL/GenBank/DDBJ databases">
        <authorList>
            <person name="Chiriac C."/>
            <person name="Salcher M."/>
            <person name="Ghai R."/>
            <person name="Kavagutti S V."/>
        </authorList>
    </citation>
    <scope>NUCLEOTIDE SEQUENCE</scope>
</reference>
<protein>
    <submittedName>
        <fullName evidence="2">Unannotated protein</fullName>
    </submittedName>
</protein>
<gene>
    <name evidence="2" type="ORF">UFOPK2925_01517</name>
</gene>
<organism evidence="2">
    <name type="scientific">freshwater metagenome</name>
    <dbReference type="NCBI Taxonomy" id="449393"/>
    <lineage>
        <taxon>unclassified sequences</taxon>
        <taxon>metagenomes</taxon>
        <taxon>ecological metagenomes</taxon>
    </lineage>
</organism>
<sequence length="641" mass="69220">MTGCNTNPFQQGGLAKKTTDPLGATVDTIYDDNGRVIGTQHSGDMRWTCMIYDVRGRVTDVTNRNANLVHTHYYLPGQGADVTCGTIEPNQVCTRFADSAGTIRFTKTESDLLGRTVKYTDELATQTRTLYDQVGRVIERWRKLPAVTDKKILSYAYDSYGRASSWSEFVSATAGRTTTTFYDTYSRPVEVGRPTNTYPLRTVIAYEANTGRLDTQVSSRNTTTLFSNNLDYSLAGRISQDARIGAGRQYAYDGAGRLTSATDTPSGTVRSYGFDANSNRCANATTCGSPTFSYNPGDQLTSSPYGSGYVYDTYGNLDTYAKTGGGTVNLDYDSYDHTIRIDDGTTRVDSVLSPDGRVLRRTVSSPPGVTITEDRWYGYTDSSDSPAWSQATSGGAYTTFLPNLIVTGTTPSYQISDPKGTVVATVTQAGAFTTNSYPDEYGNIATVPASRLNWLGTQKRFVDHPGLDILRMGVRAYDPHIGRFLSQDPIAGGSANDYDYVGADPINNLDLGGTWCIGRRCLRGPRINARRWISERARNAVSLTRHNWRTWSYVGIASACVVASFGTCAGLVIAGAAARSIATVATHGWNASSQHSIGVDVAFAATSLLLVGAPANLAQAPRLAKAGLAIGDIACGIKCRY</sequence>
<name>A0A6J6X8P2_9ZZZZ</name>
<keyword evidence="1" id="KW-0472">Membrane</keyword>
<dbReference type="InterPro" id="IPR006530">
    <property type="entry name" value="YD"/>
</dbReference>